<protein>
    <recommendedName>
        <fullName evidence="5">RRM domain-containing protein</fullName>
    </recommendedName>
</protein>
<gene>
    <name evidence="6" type="ORF">ES288_D02G085900v1</name>
</gene>
<keyword evidence="1" id="KW-0677">Repeat</keyword>
<dbReference type="EMBL" id="CM017702">
    <property type="protein sequence ID" value="TYG78761.1"/>
    <property type="molecule type" value="Genomic_DNA"/>
</dbReference>
<dbReference type="GO" id="GO:0003723">
    <property type="term" value="F:RNA binding"/>
    <property type="evidence" value="ECO:0007669"/>
    <property type="project" value="UniProtKB-UniRule"/>
</dbReference>
<dbReference type="CDD" id="cd12426">
    <property type="entry name" value="RRM4_PTBPH3"/>
    <property type="match status" value="1"/>
</dbReference>
<dbReference type="Pfam" id="PF13893">
    <property type="entry name" value="RRM_5"/>
    <property type="match status" value="1"/>
</dbReference>
<evidence type="ECO:0000313" key="7">
    <source>
        <dbReference type="Proteomes" id="UP000323506"/>
    </source>
</evidence>
<evidence type="ECO:0000256" key="2">
    <source>
        <dbReference type="ARBA" id="ARBA00022884"/>
    </source>
</evidence>
<name>A0A5D2DAA9_GOSDA</name>
<dbReference type="PROSITE" id="PS50102">
    <property type="entry name" value="RRM"/>
    <property type="match status" value="3"/>
</dbReference>
<dbReference type="Proteomes" id="UP000323506">
    <property type="component" value="Chromosome D02"/>
</dbReference>
<dbReference type="Gene3D" id="3.30.70.330">
    <property type="match status" value="4"/>
</dbReference>
<feature type="domain" description="RRM" evidence="5">
    <location>
        <begin position="246"/>
        <end position="320"/>
    </location>
</feature>
<dbReference type="InterPro" id="IPR034795">
    <property type="entry name" value="PTBPH3_RRM1"/>
</dbReference>
<keyword evidence="2 3" id="KW-0694">RNA-binding</keyword>
<evidence type="ECO:0000313" key="6">
    <source>
        <dbReference type="EMBL" id="TYG78761.1"/>
    </source>
</evidence>
<dbReference type="Pfam" id="PF11835">
    <property type="entry name" value="RRM_8"/>
    <property type="match status" value="1"/>
</dbReference>
<reference evidence="6 7" key="1">
    <citation type="submission" date="2019-06" db="EMBL/GenBank/DDBJ databases">
        <title>WGS assembly of Gossypium darwinii.</title>
        <authorList>
            <person name="Chen Z.J."/>
            <person name="Sreedasyam A."/>
            <person name="Ando A."/>
            <person name="Song Q."/>
            <person name="De L."/>
            <person name="Hulse-Kemp A."/>
            <person name="Ding M."/>
            <person name="Ye W."/>
            <person name="Kirkbride R."/>
            <person name="Jenkins J."/>
            <person name="Plott C."/>
            <person name="Lovell J."/>
            <person name="Lin Y.-M."/>
            <person name="Vaughn R."/>
            <person name="Liu B."/>
            <person name="Li W."/>
            <person name="Simpson S."/>
            <person name="Scheffler B."/>
            <person name="Saski C."/>
            <person name="Grover C."/>
            <person name="Hu G."/>
            <person name="Conover J."/>
            <person name="Carlson J."/>
            <person name="Shu S."/>
            <person name="Boston L."/>
            <person name="Williams M."/>
            <person name="Peterson D."/>
            <person name="Mcgee K."/>
            <person name="Jones D."/>
            <person name="Wendel J."/>
            <person name="Stelly D."/>
            <person name="Grimwood J."/>
            <person name="Schmutz J."/>
        </authorList>
    </citation>
    <scope>NUCLEOTIDE SEQUENCE [LARGE SCALE GENOMIC DNA]</scope>
    <source>
        <strain evidence="6">1808015.09</strain>
    </source>
</reference>
<evidence type="ECO:0000256" key="3">
    <source>
        <dbReference type="PROSITE-ProRule" id="PRU00176"/>
    </source>
</evidence>
<feature type="compositionally biased region" description="Polar residues" evidence="4">
    <location>
        <begin position="192"/>
        <end position="208"/>
    </location>
</feature>
<dbReference type="CDD" id="cd12698">
    <property type="entry name" value="RRM3_PTBPH3"/>
    <property type="match status" value="1"/>
</dbReference>
<sequence length="438" mass="48990">MAEASKVIHVRNVGHEISENDLLQLFQPFGVITKLVMLRAKNQALLQMQDIPSAINAMQFYTNVQPTIRGRNVYVQFSSHQELTTMDQNAQGRGDEPNRILLVTIHHMLYPITVEVLHQVFSPHGFVEKIVTFQKSAGFQALIQYQGRQNAISARTSLQGRNIYDGCCQLDIQFSNLDELQVHYNNERSRDFTNPNLPTEQKGRSSQHPGYGDAGVGFPQMANAAAIAAAFGGGLPPGISGTNDRCTVLVSNLNPDRIDEDKLFNLFSLYGNIVRIKLLHNKPDHALVQMGDGFQAELAVHFLKGAMLFGKRLEVNFSKHPNITQGTDTHEYVNSNLNRFNRNAAKNYRYCCSPTKMVHLSTLPQDVTEEEIVNHLAEHGTIVNTKLFEMNGKKQALVMFETEEQATEALVSKHATSLGGSIIRISFSQLQTIRENSQ</sequence>
<organism evidence="6 7">
    <name type="scientific">Gossypium darwinii</name>
    <name type="common">Darwin's cotton</name>
    <name type="synonym">Gossypium barbadense var. darwinii</name>
    <dbReference type="NCBI Taxonomy" id="34276"/>
    <lineage>
        <taxon>Eukaryota</taxon>
        <taxon>Viridiplantae</taxon>
        <taxon>Streptophyta</taxon>
        <taxon>Embryophyta</taxon>
        <taxon>Tracheophyta</taxon>
        <taxon>Spermatophyta</taxon>
        <taxon>Magnoliopsida</taxon>
        <taxon>eudicotyledons</taxon>
        <taxon>Gunneridae</taxon>
        <taxon>Pentapetalae</taxon>
        <taxon>rosids</taxon>
        <taxon>malvids</taxon>
        <taxon>Malvales</taxon>
        <taxon>Malvaceae</taxon>
        <taxon>Malvoideae</taxon>
        <taxon>Gossypium</taxon>
    </lineage>
</organism>
<feature type="domain" description="RRM" evidence="5">
    <location>
        <begin position="356"/>
        <end position="430"/>
    </location>
</feature>
<proteinExistence type="predicted"/>
<feature type="domain" description="RRM" evidence="5">
    <location>
        <begin position="6"/>
        <end position="80"/>
    </location>
</feature>
<evidence type="ECO:0000256" key="1">
    <source>
        <dbReference type="ARBA" id="ARBA00022737"/>
    </source>
</evidence>
<dbReference type="CDD" id="cd12687">
    <property type="entry name" value="RRM1_PTBPH3"/>
    <property type="match status" value="1"/>
</dbReference>
<accession>A0A5D2DAA9</accession>
<dbReference type="InterPro" id="IPR021790">
    <property type="entry name" value="PTBP1-like_RRM2"/>
</dbReference>
<evidence type="ECO:0000256" key="4">
    <source>
        <dbReference type="SAM" id="MobiDB-lite"/>
    </source>
</evidence>
<dbReference type="PANTHER" id="PTHR15592">
    <property type="entry name" value="MATRIN 3/NUCLEAR PROTEIN 220-RELATED"/>
    <property type="match status" value="1"/>
</dbReference>
<dbReference type="InterPro" id="IPR012677">
    <property type="entry name" value="Nucleotide-bd_a/b_plait_sf"/>
</dbReference>
<keyword evidence="7" id="KW-1185">Reference proteome</keyword>
<dbReference type="InterPro" id="IPR000504">
    <property type="entry name" value="RRM_dom"/>
</dbReference>
<dbReference type="AlphaFoldDB" id="A0A5D2DAA9"/>
<dbReference type="InterPro" id="IPR034797">
    <property type="entry name" value="PTBPH3_RRM3"/>
</dbReference>
<evidence type="ECO:0000259" key="5">
    <source>
        <dbReference type="PROSITE" id="PS50102"/>
    </source>
</evidence>
<dbReference type="InterPro" id="IPR035979">
    <property type="entry name" value="RBD_domain_sf"/>
</dbReference>
<feature type="region of interest" description="Disordered" evidence="4">
    <location>
        <begin position="188"/>
        <end position="213"/>
    </location>
</feature>
<dbReference type="SMART" id="SM00360">
    <property type="entry name" value="RRM"/>
    <property type="match status" value="4"/>
</dbReference>
<dbReference type="Pfam" id="PF00076">
    <property type="entry name" value="RRM_1"/>
    <property type="match status" value="2"/>
</dbReference>
<dbReference type="SUPFAM" id="SSF54928">
    <property type="entry name" value="RNA-binding domain, RBD"/>
    <property type="match status" value="3"/>
</dbReference>